<keyword evidence="6" id="KW-1185">Reference proteome</keyword>
<dbReference type="Proteomes" id="UP000332933">
    <property type="component" value="Unassembled WGS sequence"/>
</dbReference>
<dbReference type="InterPro" id="IPR029052">
    <property type="entry name" value="Metallo-depent_PP-like"/>
</dbReference>
<feature type="signal peptide" evidence="2">
    <location>
        <begin position="1"/>
        <end position="23"/>
    </location>
</feature>
<feature type="transmembrane region" description="Helical" evidence="1">
    <location>
        <begin position="397"/>
        <end position="423"/>
    </location>
</feature>
<evidence type="ECO:0000313" key="5">
    <source>
        <dbReference type="EMBL" id="VFT91034.1"/>
    </source>
</evidence>
<dbReference type="PANTHER" id="PTHR33987">
    <property type="entry name" value="CALCINEURIN-LIKE METALLO-PHOSPHOESTERASE SUPERFAMILY PROTEIN"/>
    <property type="match status" value="1"/>
</dbReference>
<dbReference type="PANTHER" id="PTHR33987:SF1">
    <property type="entry name" value="CALCINEURIN-LIKE METALLO-PHOSPHOESTERASE SUPERFAMILY PROTEIN"/>
    <property type="match status" value="1"/>
</dbReference>
<evidence type="ECO:0000256" key="2">
    <source>
        <dbReference type="SAM" id="SignalP"/>
    </source>
</evidence>
<reference evidence="4" key="2">
    <citation type="submission" date="2019-06" db="EMBL/GenBank/DDBJ databases">
        <title>Genomics analysis of Aphanomyces spp. identifies a new class of oomycete effector associated with host adaptation.</title>
        <authorList>
            <person name="Gaulin E."/>
        </authorList>
    </citation>
    <scope>NUCLEOTIDE SEQUENCE</scope>
    <source>
        <strain evidence="4">CBS 578.67</strain>
    </source>
</reference>
<evidence type="ECO:0000256" key="1">
    <source>
        <dbReference type="SAM" id="Phobius"/>
    </source>
</evidence>
<keyword evidence="1" id="KW-0812">Transmembrane</keyword>
<accession>A0A485L022</accession>
<evidence type="ECO:0000259" key="3">
    <source>
        <dbReference type="Pfam" id="PF09423"/>
    </source>
</evidence>
<dbReference type="SUPFAM" id="SSF56300">
    <property type="entry name" value="Metallo-dependent phosphatases"/>
    <property type="match status" value="1"/>
</dbReference>
<organism evidence="5 6">
    <name type="scientific">Aphanomyces stellatus</name>
    <dbReference type="NCBI Taxonomy" id="120398"/>
    <lineage>
        <taxon>Eukaryota</taxon>
        <taxon>Sar</taxon>
        <taxon>Stramenopiles</taxon>
        <taxon>Oomycota</taxon>
        <taxon>Saprolegniomycetes</taxon>
        <taxon>Saprolegniales</taxon>
        <taxon>Verrucalvaceae</taxon>
        <taxon>Aphanomyces</taxon>
    </lineage>
</organism>
<protein>
    <submittedName>
        <fullName evidence="5">Aste57867_14209 protein</fullName>
    </submittedName>
</protein>
<gene>
    <name evidence="5" type="primary">Aste57867_14209</name>
    <name evidence="4" type="ORF">As57867_014158</name>
    <name evidence="5" type="ORF">ASTE57867_14209</name>
</gene>
<dbReference type="EMBL" id="VJMH01005530">
    <property type="protein sequence ID" value="KAF0694930.1"/>
    <property type="molecule type" value="Genomic_DNA"/>
</dbReference>
<name>A0A485L022_9STRA</name>
<keyword evidence="1" id="KW-0472">Membrane</keyword>
<dbReference type="AlphaFoldDB" id="A0A485L022"/>
<proteinExistence type="predicted"/>
<dbReference type="OrthoDB" id="10266805at2759"/>
<dbReference type="PROSITE" id="PS51257">
    <property type="entry name" value="PROKAR_LIPOPROTEIN"/>
    <property type="match status" value="1"/>
</dbReference>
<dbReference type="CDD" id="cd07389">
    <property type="entry name" value="MPP_PhoD"/>
    <property type="match status" value="1"/>
</dbReference>
<keyword evidence="1" id="KW-1133">Transmembrane helix</keyword>
<feature type="domain" description="PhoD-like phosphatase metallophosphatase" evidence="3">
    <location>
        <begin position="44"/>
        <end position="346"/>
    </location>
</feature>
<evidence type="ECO:0000313" key="4">
    <source>
        <dbReference type="EMBL" id="KAF0694930.1"/>
    </source>
</evidence>
<dbReference type="Gene3D" id="3.60.21.70">
    <property type="entry name" value="PhoD-like phosphatase"/>
    <property type="match status" value="1"/>
</dbReference>
<dbReference type="InterPro" id="IPR038607">
    <property type="entry name" value="PhoD-like_sf"/>
</dbReference>
<dbReference type="Pfam" id="PF09423">
    <property type="entry name" value="PhoD"/>
    <property type="match status" value="1"/>
</dbReference>
<reference evidence="5 6" key="1">
    <citation type="submission" date="2019-03" db="EMBL/GenBank/DDBJ databases">
        <authorList>
            <person name="Gaulin E."/>
            <person name="Dumas B."/>
        </authorList>
    </citation>
    <scope>NUCLEOTIDE SEQUENCE [LARGE SCALE GENOMIC DNA]</scope>
    <source>
        <strain evidence="5">CBS 568.67</strain>
    </source>
</reference>
<dbReference type="EMBL" id="CAADRA010005551">
    <property type="protein sequence ID" value="VFT91034.1"/>
    <property type="molecule type" value="Genomic_DNA"/>
</dbReference>
<feature type="chain" id="PRO_5033437221" evidence="2">
    <location>
        <begin position="24"/>
        <end position="443"/>
    </location>
</feature>
<sequence>MKVQASSAAATIAILACLGRVDADVKTLNRFTFGSNNDQDLDQSIWTTIESRHPDLHVSLGNNIVGDEPVFEWRSITKGVHRNTPISMLREKYEKQMNHSEYKSFRASTPVIGIWDDRDYGRKDGASDYPFKADSQDLFLDFIGEPDDSPRRDQDGIYTSHTYGSGAKSVKFILLDHRFHKEPFDPNDKAMEWRFGNILGDAQWKWLENELKTSTATFNFIGTSVPVLPTDRWFGTEGWALFPDARLRLLDLIQLSNASGVVLLSGNVEFADINEVSCGDHDYRLVEATSSGLTHAYTQDITTPFQFASAIGYHLANRLLPWFYRPNPEVHWGGINFGEVAIDWTASPPTAAVTIRDRTSRARIQHAVSATRFPVGGEHIGCAPVHEILIHQYMGGMLALIFVSIAFFISVAINAYIVFIFPVQLLVGYLKRLVFGAPKPKTD</sequence>
<evidence type="ECO:0000313" key="6">
    <source>
        <dbReference type="Proteomes" id="UP000332933"/>
    </source>
</evidence>
<keyword evidence="2" id="KW-0732">Signal</keyword>
<dbReference type="InterPro" id="IPR018946">
    <property type="entry name" value="PhoD-like_MPP"/>
</dbReference>